<dbReference type="InterPro" id="IPR006860">
    <property type="entry name" value="FecR"/>
</dbReference>
<accession>A0ABV4TZG0</accession>
<dbReference type="Pfam" id="PF04773">
    <property type="entry name" value="FecR"/>
    <property type="match status" value="1"/>
</dbReference>
<dbReference type="PANTHER" id="PTHR38731">
    <property type="entry name" value="LIPL45-RELATED LIPOPROTEIN-RELATED"/>
    <property type="match status" value="1"/>
</dbReference>
<comment type="caution">
    <text evidence="3">The sequence shown here is derived from an EMBL/GenBank/DDBJ whole genome shotgun (WGS) entry which is preliminary data.</text>
</comment>
<organism evidence="3 4">
    <name type="scientific">Thiohalorhabdus methylotrophus</name>
    <dbReference type="NCBI Taxonomy" id="3242694"/>
    <lineage>
        <taxon>Bacteria</taxon>
        <taxon>Pseudomonadati</taxon>
        <taxon>Pseudomonadota</taxon>
        <taxon>Gammaproteobacteria</taxon>
        <taxon>Thiohalorhabdales</taxon>
        <taxon>Thiohalorhabdaceae</taxon>
        <taxon>Thiohalorhabdus</taxon>
    </lineage>
</organism>
<evidence type="ECO:0000313" key="4">
    <source>
        <dbReference type="Proteomes" id="UP001575181"/>
    </source>
</evidence>
<keyword evidence="4" id="KW-1185">Reference proteome</keyword>
<feature type="domain" description="FecR protein" evidence="2">
    <location>
        <begin position="64"/>
        <end position="153"/>
    </location>
</feature>
<evidence type="ECO:0000259" key="2">
    <source>
        <dbReference type="Pfam" id="PF04773"/>
    </source>
</evidence>
<name>A0ABV4TZG0_9GAMM</name>
<sequence>MRENRSGIRLVWLGLILMLASSAVWSAESRSVGKVVSRVGDVHAVGGAWEERTLRRGDPVYEEDVIRTGPDGRTRIRFFDNGLVELKPNTRFEVERYRAKAGDGRDKGVLMRLWKGAFRTVTGWVGEEEKDSYRVRTPAATIGIRGTRYAARYCESACGRDFRTGEKVPSGLYLRVEDGQVRLSNLKDAQVFGRDKYSYVASRTAPIETIERPPGPIFSGETPIQGGEDGVRLRQDSSDDRSLWKQGPSSESGPDLLLDESGEVMGVESREEP</sequence>
<protein>
    <submittedName>
        <fullName evidence="3">FecR domain-containing protein</fullName>
    </submittedName>
</protein>
<evidence type="ECO:0000313" key="3">
    <source>
        <dbReference type="EMBL" id="MFA9461556.1"/>
    </source>
</evidence>
<dbReference type="Proteomes" id="UP001575181">
    <property type="component" value="Unassembled WGS sequence"/>
</dbReference>
<dbReference type="EMBL" id="JBGUAW010000008">
    <property type="protein sequence ID" value="MFA9461556.1"/>
    <property type="molecule type" value="Genomic_DNA"/>
</dbReference>
<feature type="compositionally biased region" description="Basic and acidic residues" evidence="1">
    <location>
        <begin position="229"/>
        <end position="243"/>
    </location>
</feature>
<dbReference type="RefSeq" id="WP_373656344.1">
    <property type="nucleotide sequence ID" value="NZ_JBGUAW010000008.1"/>
</dbReference>
<reference evidence="3 4" key="1">
    <citation type="submission" date="2024-08" db="EMBL/GenBank/DDBJ databases">
        <title>Whole-genome sequencing of halo(alkali)philic microorganisms from hypersaline lakes.</title>
        <authorList>
            <person name="Sorokin D.Y."/>
            <person name="Merkel A.Y."/>
            <person name="Messina E."/>
            <person name="Yakimov M."/>
        </authorList>
    </citation>
    <scope>NUCLEOTIDE SEQUENCE [LARGE SCALE GENOMIC DNA]</scope>
    <source>
        <strain evidence="3 4">Cl-TMA</strain>
    </source>
</reference>
<feature type="region of interest" description="Disordered" evidence="1">
    <location>
        <begin position="208"/>
        <end position="273"/>
    </location>
</feature>
<gene>
    <name evidence="3" type="ORF">ACERLL_12035</name>
</gene>
<proteinExistence type="predicted"/>
<evidence type="ECO:0000256" key="1">
    <source>
        <dbReference type="SAM" id="MobiDB-lite"/>
    </source>
</evidence>
<dbReference type="PANTHER" id="PTHR38731:SF3">
    <property type="entry name" value="BLL6125 PROTEIN"/>
    <property type="match status" value="1"/>
</dbReference>